<dbReference type="Proteomes" id="UP001341281">
    <property type="component" value="Chromosome 05"/>
</dbReference>
<feature type="compositionally biased region" description="Low complexity" evidence="1">
    <location>
        <begin position="160"/>
        <end position="184"/>
    </location>
</feature>
<keyword evidence="4" id="KW-1185">Reference proteome</keyword>
<dbReference type="AlphaFoldDB" id="A0AAQ3TL00"/>
<gene>
    <name evidence="3" type="ORF">U9M48_024096</name>
</gene>
<evidence type="ECO:0000259" key="2">
    <source>
        <dbReference type="Pfam" id="PF24626"/>
    </source>
</evidence>
<protein>
    <recommendedName>
        <fullName evidence="2">Tf2-1-like SH3-like domain-containing protein</fullName>
    </recommendedName>
</protein>
<dbReference type="EMBL" id="CP144749">
    <property type="protein sequence ID" value="WVZ76094.1"/>
    <property type="molecule type" value="Genomic_DNA"/>
</dbReference>
<dbReference type="PANTHER" id="PTHR35046">
    <property type="entry name" value="ZINC KNUCKLE (CCHC-TYPE) FAMILY PROTEIN"/>
    <property type="match status" value="1"/>
</dbReference>
<reference evidence="3 4" key="1">
    <citation type="submission" date="2024-02" db="EMBL/GenBank/DDBJ databases">
        <title>High-quality chromosome-scale genome assembly of Pensacola bahiagrass (Paspalum notatum Flugge var. saurae).</title>
        <authorList>
            <person name="Vega J.M."/>
            <person name="Podio M."/>
            <person name="Orjuela J."/>
            <person name="Siena L.A."/>
            <person name="Pessino S.C."/>
            <person name="Combes M.C."/>
            <person name="Mariac C."/>
            <person name="Albertini E."/>
            <person name="Pupilli F."/>
            <person name="Ortiz J.P.A."/>
            <person name="Leblanc O."/>
        </authorList>
    </citation>
    <scope>NUCLEOTIDE SEQUENCE [LARGE SCALE GENOMIC DNA]</scope>
    <source>
        <strain evidence="3">R1</strain>
        <tissue evidence="3">Leaf</tissue>
    </source>
</reference>
<feature type="compositionally biased region" description="Basic and acidic residues" evidence="1">
    <location>
        <begin position="255"/>
        <end position="272"/>
    </location>
</feature>
<sequence>MCPFQIVYGYIPRAPIDLFSLDAEDAPHIDAVAHVEQMINLHEQTQHNIAAANAKYQVAGSKGRKLVTFEPSDMVWLHLRKDRFPTLRRSKLMPRAAGPFKILTKINANAYILDLPAEFGVSTSFNIADLKPYAGEAEELPSRTTSVQEGEDDEDTTYNTSTFTPAIPSTSIPTTSSPEQAPSSPQAPPSGPITRARARELNFDISPMYTTESPPSVLQGPITRARARQLNQQVNSFLSSSTYTDKDGTLERIRKGLDTSKESERNKEDVQVKLEAQSKSSSSLPRPAGPFDTKTETQDAYGLRFRRSTYAWKDKNISFPMPLVSGLLEFGVDGKSLWKI</sequence>
<dbReference type="InterPro" id="IPR056924">
    <property type="entry name" value="SH3_Tf2-1"/>
</dbReference>
<dbReference type="PANTHER" id="PTHR35046:SF9">
    <property type="entry name" value="RNA-DIRECTED DNA POLYMERASE"/>
    <property type="match status" value="1"/>
</dbReference>
<name>A0AAQ3TL00_PASNO</name>
<evidence type="ECO:0000256" key="1">
    <source>
        <dbReference type="SAM" id="MobiDB-lite"/>
    </source>
</evidence>
<organism evidence="3 4">
    <name type="scientific">Paspalum notatum var. saurae</name>
    <dbReference type="NCBI Taxonomy" id="547442"/>
    <lineage>
        <taxon>Eukaryota</taxon>
        <taxon>Viridiplantae</taxon>
        <taxon>Streptophyta</taxon>
        <taxon>Embryophyta</taxon>
        <taxon>Tracheophyta</taxon>
        <taxon>Spermatophyta</taxon>
        <taxon>Magnoliopsida</taxon>
        <taxon>Liliopsida</taxon>
        <taxon>Poales</taxon>
        <taxon>Poaceae</taxon>
        <taxon>PACMAD clade</taxon>
        <taxon>Panicoideae</taxon>
        <taxon>Andropogonodae</taxon>
        <taxon>Paspaleae</taxon>
        <taxon>Paspalinae</taxon>
        <taxon>Paspalum</taxon>
    </lineage>
</organism>
<feature type="region of interest" description="Disordered" evidence="1">
    <location>
        <begin position="255"/>
        <end position="297"/>
    </location>
</feature>
<dbReference type="Pfam" id="PF24626">
    <property type="entry name" value="SH3_Tf2-1"/>
    <property type="match status" value="1"/>
</dbReference>
<proteinExistence type="predicted"/>
<evidence type="ECO:0000313" key="3">
    <source>
        <dbReference type="EMBL" id="WVZ76094.1"/>
    </source>
</evidence>
<accession>A0AAQ3TL00</accession>
<feature type="domain" description="Tf2-1-like SH3-like" evidence="2">
    <location>
        <begin position="73"/>
        <end position="133"/>
    </location>
</feature>
<evidence type="ECO:0000313" key="4">
    <source>
        <dbReference type="Proteomes" id="UP001341281"/>
    </source>
</evidence>
<feature type="region of interest" description="Disordered" evidence="1">
    <location>
        <begin position="136"/>
        <end position="194"/>
    </location>
</feature>